<dbReference type="OMA" id="RMTWDIT"/>
<proteinExistence type="predicted"/>
<keyword evidence="1" id="KW-0732">Signal</keyword>
<evidence type="ECO:0000256" key="1">
    <source>
        <dbReference type="SAM" id="SignalP"/>
    </source>
</evidence>
<reference evidence="2 3" key="1">
    <citation type="journal article" date="2012" name="Eukaryot. Cell">
        <title>Genome sequence of the Trichosporon asahii environmental strain CBS 8904.</title>
        <authorList>
            <person name="Yang R.Y."/>
            <person name="Li H.T."/>
            <person name="Zhu H."/>
            <person name="Zhou G.P."/>
            <person name="Wang M."/>
            <person name="Wang L."/>
        </authorList>
    </citation>
    <scope>NUCLEOTIDE SEQUENCE [LARGE SCALE GENOMIC DNA]</scope>
    <source>
        <strain evidence="2 3">CBS 8904</strain>
    </source>
</reference>
<dbReference type="OrthoDB" id="4935642at2759"/>
<comment type="caution">
    <text evidence="2">The sequence shown here is derived from an EMBL/GenBank/DDBJ whole genome shotgun (WGS) entry which is preliminary data.</text>
</comment>
<name>K1VU57_TRIAC</name>
<feature type="signal peptide" evidence="1">
    <location>
        <begin position="1"/>
        <end position="17"/>
    </location>
</feature>
<accession>K1VU57</accession>
<dbReference type="EMBL" id="AMBO01000345">
    <property type="protein sequence ID" value="EKD00253.1"/>
    <property type="molecule type" value="Genomic_DNA"/>
</dbReference>
<evidence type="ECO:0000313" key="2">
    <source>
        <dbReference type="EMBL" id="EKD00253.1"/>
    </source>
</evidence>
<keyword evidence="3" id="KW-1185">Reference proteome</keyword>
<dbReference type="InParanoid" id="K1VU57"/>
<evidence type="ECO:0008006" key="4">
    <source>
        <dbReference type="Google" id="ProtNLM"/>
    </source>
</evidence>
<gene>
    <name evidence="2" type="ORF">A1Q2_05430</name>
</gene>
<feature type="chain" id="PRO_5003852416" description="Alginate lyase" evidence="1">
    <location>
        <begin position="18"/>
        <end position="257"/>
    </location>
</feature>
<evidence type="ECO:0000313" key="3">
    <source>
        <dbReference type="Proteomes" id="UP000006757"/>
    </source>
</evidence>
<dbReference type="STRING" id="1220162.K1VU57"/>
<dbReference type="Proteomes" id="UP000006757">
    <property type="component" value="Unassembled WGS sequence"/>
</dbReference>
<protein>
    <recommendedName>
        <fullName evidence="4">Alginate lyase</fullName>
    </recommendedName>
</protein>
<organism evidence="2 3">
    <name type="scientific">Trichosporon asahii var. asahii (strain CBS 8904)</name>
    <name type="common">Yeast</name>
    <dbReference type="NCBI Taxonomy" id="1220162"/>
    <lineage>
        <taxon>Eukaryota</taxon>
        <taxon>Fungi</taxon>
        <taxon>Dikarya</taxon>
        <taxon>Basidiomycota</taxon>
        <taxon>Agaricomycotina</taxon>
        <taxon>Tremellomycetes</taxon>
        <taxon>Trichosporonales</taxon>
        <taxon>Trichosporonaceae</taxon>
        <taxon>Trichosporon</taxon>
    </lineage>
</organism>
<dbReference type="AlphaFoldDB" id="K1VU57"/>
<dbReference type="HOGENOM" id="CLU_1040814_0_0_1"/>
<sequence length="257" mass="28144">MLTAILSSLVFTGPALASSPLSFWKAPARDGGYEKISAKFYVDPSSTWKTGYYASTQASFAGHDVQYFGIQPREGQYSGHLTYSVFGKGSSVGDPARCSGGADGGAGVSCSLDGINLNKGEWYEIVSAVVEHGDKGRRWNGTLIDSQGKQTYIASFWTDDSYGPLSGDGAQWLEWYYFNGIYETTTPEQRDCQPPFTVKYERPTLYVGDQQVKAKDTGKDSKWTIDDKCAVKANDPNYSVEHHDAYVQINGGIHSTK</sequence>